<keyword evidence="4" id="KW-0456">Lyase</keyword>
<dbReference type="InterPro" id="IPR011057">
    <property type="entry name" value="Mss4-like_sf"/>
</dbReference>
<dbReference type="GO" id="GO:0046872">
    <property type="term" value="F:metal ion binding"/>
    <property type="evidence" value="ECO:0007669"/>
    <property type="project" value="UniProtKB-KW"/>
</dbReference>
<evidence type="ECO:0000256" key="1">
    <source>
        <dbReference type="ARBA" id="ARBA00005495"/>
    </source>
</evidence>
<dbReference type="Gene3D" id="3.90.1590.10">
    <property type="entry name" value="glutathione-dependent formaldehyde- activating enzyme (gfa)"/>
    <property type="match status" value="1"/>
</dbReference>
<sequence>MPQGSCMCGEYQHEYSGNPIATAICHCKPCHKTAGQTGSVNNLLKADQYKKTSGKIFNWTRKGDSGKNVTYNNCATCGCIMTVSAEAMPEMVIFKAGTLDDQDAIESSKPAMQIYNKHKPTWCDGLAYAEQKDGA</sequence>
<dbReference type="EMBL" id="NAJP01000069">
    <property type="protein sequence ID" value="TKA35473.1"/>
    <property type="molecule type" value="Genomic_DNA"/>
</dbReference>
<dbReference type="PANTHER" id="PTHR33337">
    <property type="entry name" value="GFA DOMAIN-CONTAINING PROTEIN"/>
    <property type="match status" value="1"/>
</dbReference>
<proteinExistence type="inferred from homology"/>
<evidence type="ECO:0000256" key="2">
    <source>
        <dbReference type="ARBA" id="ARBA00022723"/>
    </source>
</evidence>
<evidence type="ECO:0000256" key="3">
    <source>
        <dbReference type="ARBA" id="ARBA00022833"/>
    </source>
</evidence>
<dbReference type="InterPro" id="IPR006913">
    <property type="entry name" value="CENP-V/GFA"/>
</dbReference>
<evidence type="ECO:0000313" key="7">
    <source>
        <dbReference type="Proteomes" id="UP000310066"/>
    </source>
</evidence>
<dbReference type="GO" id="GO:0016846">
    <property type="term" value="F:carbon-sulfur lyase activity"/>
    <property type="evidence" value="ECO:0007669"/>
    <property type="project" value="InterPro"/>
</dbReference>
<dbReference type="Proteomes" id="UP000310066">
    <property type="component" value="Unassembled WGS sequence"/>
</dbReference>
<name>A0A4U0UIJ5_9PEZI</name>
<keyword evidence="2" id="KW-0479">Metal-binding</keyword>
<organism evidence="6 7">
    <name type="scientific">Friedmanniomyces endolithicus</name>
    <dbReference type="NCBI Taxonomy" id="329885"/>
    <lineage>
        <taxon>Eukaryota</taxon>
        <taxon>Fungi</taxon>
        <taxon>Dikarya</taxon>
        <taxon>Ascomycota</taxon>
        <taxon>Pezizomycotina</taxon>
        <taxon>Dothideomycetes</taxon>
        <taxon>Dothideomycetidae</taxon>
        <taxon>Mycosphaerellales</taxon>
        <taxon>Teratosphaeriaceae</taxon>
        <taxon>Friedmanniomyces</taxon>
    </lineage>
</organism>
<comment type="caution">
    <text evidence="6">The sequence shown here is derived from an EMBL/GenBank/DDBJ whole genome shotgun (WGS) entry which is preliminary data.</text>
</comment>
<dbReference type="SUPFAM" id="SSF51316">
    <property type="entry name" value="Mss4-like"/>
    <property type="match status" value="1"/>
</dbReference>
<evidence type="ECO:0000259" key="5">
    <source>
        <dbReference type="PROSITE" id="PS51891"/>
    </source>
</evidence>
<dbReference type="OrthoDB" id="428768at2759"/>
<dbReference type="STRING" id="329885.A0A4U0UIJ5"/>
<dbReference type="AlphaFoldDB" id="A0A4U0UIJ5"/>
<evidence type="ECO:0000256" key="4">
    <source>
        <dbReference type="ARBA" id="ARBA00023239"/>
    </source>
</evidence>
<dbReference type="Pfam" id="PF04828">
    <property type="entry name" value="GFA"/>
    <property type="match status" value="1"/>
</dbReference>
<protein>
    <recommendedName>
        <fullName evidence="5">CENP-V/GFA domain-containing protein</fullName>
    </recommendedName>
</protein>
<comment type="similarity">
    <text evidence="1">Belongs to the Gfa family.</text>
</comment>
<gene>
    <name evidence="6" type="ORF">B0A54_12133</name>
</gene>
<keyword evidence="3" id="KW-0862">Zinc</keyword>
<reference evidence="6 7" key="1">
    <citation type="submission" date="2017-03" db="EMBL/GenBank/DDBJ databases">
        <title>Genomes of endolithic fungi from Antarctica.</title>
        <authorList>
            <person name="Coleine C."/>
            <person name="Masonjones S."/>
            <person name="Stajich J.E."/>
        </authorList>
    </citation>
    <scope>NUCLEOTIDE SEQUENCE [LARGE SCALE GENOMIC DNA]</scope>
    <source>
        <strain evidence="6 7">CCFEE 5311</strain>
    </source>
</reference>
<accession>A0A4U0UIJ5</accession>
<dbReference type="PROSITE" id="PS51891">
    <property type="entry name" value="CENP_V_GFA"/>
    <property type="match status" value="1"/>
</dbReference>
<evidence type="ECO:0000313" key="6">
    <source>
        <dbReference type="EMBL" id="TKA35473.1"/>
    </source>
</evidence>
<dbReference type="PANTHER" id="PTHR33337:SF40">
    <property type="entry name" value="CENP-V_GFA DOMAIN-CONTAINING PROTEIN-RELATED"/>
    <property type="match status" value="1"/>
</dbReference>
<feature type="domain" description="CENP-V/GFA" evidence="5">
    <location>
        <begin position="2"/>
        <end position="116"/>
    </location>
</feature>